<evidence type="ECO:0000256" key="4">
    <source>
        <dbReference type="ARBA" id="ARBA00022763"/>
    </source>
</evidence>
<dbReference type="EMBL" id="CAFBPA010000127">
    <property type="protein sequence ID" value="CAB5007788.1"/>
    <property type="molecule type" value="Genomic_DNA"/>
</dbReference>
<dbReference type="Gene3D" id="1.10.10.160">
    <property type="match status" value="1"/>
</dbReference>
<evidence type="ECO:0000256" key="5">
    <source>
        <dbReference type="ARBA" id="ARBA00022801"/>
    </source>
</evidence>
<evidence type="ECO:0000256" key="12">
    <source>
        <dbReference type="ARBA" id="ARBA00034617"/>
    </source>
</evidence>
<keyword evidence="4" id="KW-0227">DNA damage</keyword>
<dbReference type="InterPro" id="IPR027417">
    <property type="entry name" value="P-loop_NTPase"/>
</dbReference>
<dbReference type="Pfam" id="PF13361">
    <property type="entry name" value="UvrD_C"/>
    <property type="match status" value="1"/>
</dbReference>
<sequence>MLARARELGLDPGQLERIGAKSGRPAWAAIGALAEQENAVMVLENVCDYVELLHRAVIAARTPDVAAQLHRTYRAIYVDEYQDTDQLQVELLNALVGPRTSLVVVGDPDQAIYGFRGADVAGILNFPQQFRTSADEPAPTVILQRTRRFGPNIRAAATSILGARPIGSFTKEQVHAHRHPVCVGAAPAAGATDIVEVQLFDSESSRAAHIAEQIRRAHLDDGLAWADLAVLVRSARQIPLVQRALMQAGVPTTIAADEIPLRAEPAVAVLLQAAEMAVDPTRITSEQAADLLTGPLGGLDASQFRQLGRALRSAARLADPDVPPGFSDELIRDTLRGRHELPTSLPESDTLRLSVERMRALLSAAHELISTGTSPEDVLWLLWSGRVGGKLVHGWPERLRNAALGGSRSAHHDLDAVIALFETAERTQSRYQGFAGLRNFLIMLRNQQLPAEQVADRSLRSDAVRILTAHRSKGLEWEAVWVVGAEDGQWPDLRARGSILEPDRLSRAGVGDGVRPAELLAEERRLFYVACTRARQRVVVTAIASGTDAGPQPSRFIAALGVDAETKSGRPRFTASLDGLVARLRQVAMDEFSSPSVQAAAVTKLAELARAVDEAGEPLVPAANPDSWWAIGDVTEGAQPVRAAEAPISLSGSGLESINTCALRWFFDHEARVETPRPAATKFGSVVHAVADYVAKGEVPADIDSMDALVDRVWKDLRFESTWQSVAERAQARDALTRFLVYHLRADRKLVASEESEAAIVEVPTPAGGTERVNLRGSIDRIESDSEGRLVAIDLKNMKTPTLESKLPEHAQLGVYQSLLRATGHEVGGAALVQLRVNASKGALEPKVQFQAPLEQVSPTWVDLELGAAAQTLRDEKFDAVLGSHCKFCAHKSNCPAQPEGEQVVS</sequence>
<evidence type="ECO:0000256" key="3">
    <source>
        <dbReference type="ARBA" id="ARBA00022741"/>
    </source>
</evidence>
<keyword evidence="5" id="KW-0378">Hydrolase</keyword>
<evidence type="ECO:0000256" key="14">
    <source>
        <dbReference type="ARBA" id="ARBA00048988"/>
    </source>
</evidence>
<dbReference type="InterPro" id="IPR011604">
    <property type="entry name" value="PDDEXK-like_dom_sf"/>
</dbReference>
<dbReference type="GO" id="GO:0003677">
    <property type="term" value="F:DNA binding"/>
    <property type="evidence" value="ECO:0007669"/>
    <property type="project" value="UniProtKB-KW"/>
</dbReference>
<dbReference type="GO" id="GO:0005829">
    <property type="term" value="C:cytosol"/>
    <property type="evidence" value="ECO:0007669"/>
    <property type="project" value="TreeGrafter"/>
</dbReference>
<dbReference type="GO" id="GO:0004527">
    <property type="term" value="F:exonuclease activity"/>
    <property type="evidence" value="ECO:0007669"/>
    <property type="project" value="UniProtKB-KW"/>
</dbReference>
<dbReference type="PANTHER" id="PTHR11070:SF59">
    <property type="entry name" value="DNA 3'-5' HELICASE"/>
    <property type="match status" value="1"/>
</dbReference>
<keyword evidence="9" id="KW-0238">DNA-binding</keyword>
<dbReference type="Gene3D" id="3.90.320.10">
    <property type="match status" value="1"/>
</dbReference>
<proteinExistence type="inferred from homology"/>
<evidence type="ECO:0000313" key="17">
    <source>
        <dbReference type="EMBL" id="CAB5007788.1"/>
    </source>
</evidence>
<dbReference type="GO" id="GO:0043138">
    <property type="term" value="F:3'-5' DNA helicase activity"/>
    <property type="evidence" value="ECO:0007669"/>
    <property type="project" value="UniProtKB-EC"/>
</dbReference>
<dbReference type="PROSITE" id="PS51198">
    <property type="entry name" value="UVRD_HELICASE_ATP_BIND"/>
    <property type="match status" value="1"/>
</dbReference>
<dbReference type="InterPro" id="IPR038726">
    <property type="entry name" value="PDDEXK_AddAB-type"/>
</dbReference>
<organism evidence="17">
    <name type="scientific">freshwater metagenome</name>
    <dbReference type="NCBI Taxonomy" id="449393"/>
    <lineage>
        <taxon>unclassified sequences</taxon>
        <taxon>metagenomes</taxon>
        <taxon>ecological metagenomes</taxon>
    </lineage>
</organism>
<evidence type="ECO:0000256" key="8">
    <source>
        <dbReference type="ARBA" id="ARBA00022840"/>
    </source>
</evidence>
<dbReference type="Gene3D" id="3.40.50.300">
    <property type="entry name" value="P-loop containing nucleotide triphosphate hydrolases"/>
    <property type="match status" value="3"/>
</dbReference>
<dbReference type="InterPro" id="IPR013986">
    <property type="entry name" value="DExx_box_DNA_helicase_dom_sf"/>
</dbReference>
<dbReference type="GO" id="GO:0000725">
    <property type="term" value="P:recombinational repair"/>
    <property type="evidence" value="ECO:0007669"/>
    <property type="project" value="TreeGrafter"/>
</dbReference>
<evidence type="ECO:0000256" key="13">
    <source>
        <dbReference type="ARBA" id="ARBA00034808"/>
    </source>
</evidence>
<keyword evidence="3" id="KW-0547">Nucleotide-binding</keyword>
<dbReference type="InterPro" id="IPR000212">
    <property type="entry name" value="DNA_helicase_UvrD/REP"/>
</dbReference>
<accession>A0A6J7PRC0</accession>
<dbReference type="InterPro" id="IPR014017">
    <property type="entry name" value="DNA_helicase_UvrD-like_C"/>
</dbReference>
<dbReference type="CDD" id="cd17932">
    <property type="entry name" value="DEXQc_UvrD"/>
    <property type="match status" value="1"/>
</dbReference>
<evidence type="ECO:0000256" key="2">
    <source>
        <dbReference type="ARBA" id="ARBA00022722"/>
    </source>
</evidence>
<comment type="catalytic activity">
    <reaction evidence="12">
        <text>Couples ATP hydrolysis with the unwinding of duplex DNA by translocating in the 3'-5' direction.</text>
        <dbReference type="EC" id="5.6.2.4"/>
    </reaction>
</comment>
<feature type="domain" description="UvrD-like helicase C-terminal" evidence="16">
    <location>
        <begin position="164"/>
        <end position="474"/>
    </location>
</feature>
<keyword evidence="7" id="KW-0269">Exonuclease</keyword>
<dbReference type="EC" id="5.6.2.4" evidence="13"/>
<comment type="similarity">
    <text evidence="1">Belongs to the helicase family. UvrD subfamily.</text>
</comment>
<gene>
    <name evidence="17" type="ORF">UFOPK4043_00904</name>
</gene>
<feature type="domain" description="UvrD-like helicase ATP-binding" evidence="15">
    <location>
        <begin position="1"/>
        <end position="150"/>
    </location>
</feature>
<keyword evidence="10" id="KW-0234">DNA repair</keyword>
<dbReference type="PANTHER" id="PTHR11070">
    <property type="entry name" value="UVRD / RECB / PCRA DNA HELICASE FAMILY MEMBER"/>
    <property type="match status" value="1"/>
</dbReference>
<evidence type="ECO:0000256" key="7">
    <source>
        <dbReference type="ARBA" id="ARBA00022839"/>
    </source>
</evidence>
<dbReference type="Pfam" id="PF12705">
    <property type="entry name" value="PDDEXK_1"/>
    <property type="match status" value="1"/>
</dbReference>
<name>A0A6J7PRC0_9ZZZZ</name>
<keyword evidence="11" id="KW-0413">Isomerase</keyword>
<dbReference type="AlphaFoldDB" id="A0A6J7PRC0"/>
<dbReference type="PROSITE" id="PS51217">
    <property type="entry name" value="UVRD_HELICASE_CTER"/>
    <property type="match status" value="1"/>
</dbReference>
<keyword evidence="2" id="KW-0540">Nuclease</keyword>
<evidence type="ECO:0000256" key="10">
    <source>
        <dbReference type="ARBA" id="ARBA00023204"/>
    </source>
</evidence>
<reference evidence="17" key="1">
    <citation type="submission" date="2020-05" db="EMBL/GenBank/DDBJ databases">
        <authorList>
            <person name="Chiriac C."/>
            <person name="Salcher M."/>
            <person name="Ghai R."/>
            <person name="Kavagutti S V."/>
        </authorList>
    </citation>
    <scope>NUCLEOTIDE SEQUENCE</scope>
</reference>
<dbReference type="SUPFAM" id="SSF52540">
    <property type="entry name" value="P-loop containing nucleoside triphosphate hydrolases"/>
    <property type="match status" value="1"/>
</dbReference>
<protein>
    <recommendedName>
        <fullName evidence="13">DNA 3'-5' helicase</fullName>
        <ecNumber evidence="13">5.6.2.4</ecNumber>
    </recommendedName>
</protein>
<dbReference type="Pfam" id="PF00580">
    <property type="entry name" value="UvrD-helicase"/>
    <property type="match status" value="1"/>
</dbReference>
<dbReference type="GO" id="GO:0033202">
    <property type="term" value="C:DNA helicase complex"/>
    <property type="evidence" value="ECO:0007669"/>
    <property type="project" value="TreeGrafter"/>
</dbReference>
<comment type="catalytic activity">
    <reaction evidence="14">
        <text>ATP + H2O = ADP + phosphate + H(+)</text>
        <dbReference type="Rhea" id="RHEA:13065"/>
        <dbReference type="ChEBI" id="CHEBI:15377"/>
        <dbReference type="ChEBI" id="CHEBI:15378"/>
        <dbReference type="ChEBI" id="CHEBI:30616"/>
        <dbReference type="ChEBI" id="CHEBI:43474"/>
        <dbReference type="ChEBI" id="CHEBI:456216"/>
        <dbReference type="EC" id="5.6.2.4"/>
    </reaction>
</comment>
<evidence type="ECO:0000256" key="9">
    <source>
        <dbReference type="ARBA" id="ARBA00023125"/>
    </source>
</evidence>
<evidence type="ECO:0000259" key="16">
    <source>
        <dbReference type="PROSITE" id="PS51217"/>
    </source>
</evidence>
<dbReference type="InterPro" id="IPR014016">
    <property type="entry name" value="UvrD-like_ATP-bd"/>
</dbReference>
<evidence type="ECO:0000256" key="11">
    <source>
        <dbReference type="ARBA" id="ARBA00023235"/>
    </source>
</evidence>
<dbReference type="GO" id="GO:0005524">
    <property type="term" value="F:ATP binding"/>
    <property type="evidence" value="ECO:0007669"/>
    <property type="project" value="UniProtKB-KW"/>
</dbReference>
<keyword evidence="8" id="KW-0067">ATP-binding</keyword>
<evidence type="ECO:0000259" key="15">
    <source>
        <dbReference type="PROSITE" id="PS51198"/>
    </source>
</evidence>
<evidence type="ECO:0000256" key="1">
    <source>
        <dbReference type="ARBA" id="ARBA00009922"/>
    </source>
</evidence>
<keyword evidence="6" id="KW-0347">Helicase</keyword>
<evidence type="ECO:0000256" key="6">
    <source>
        <dbReference type="ARBA" id="ARBA00022806"/>
    </source>
</evidence>